<protein>
    <recommendedName>
        <fullName evidence="9">Polynucleotide 5'-hydroxyl-kinase NOL9</fullName>
    </recommendedName>
</protein>
<proteinExistence type="inferred from homology"/>
<evidence type="ECO:0000259" key="13">
    <source>
        <dbReference type="Pfam" id="PF25467"/>
    </source>
</evidence>
<keyword evidence="8" id="KW-0539">Nucleus</keyword>
<feature type="region of interest" description="Disordered" evidence="10">
    <location>
        <begin position="68"/>
        <end position="224"/>
    </location>
</feature>
<dbReference type="PANTHER" id="PTHR12755:SF3">
    <property type="entry name" value="POLYNUCLEOTIDE 5'-HYDROXYL-KINASE NOL9"/>
    <property type="match status" value="1"/>
</dbReference>
<dbReference type="GO" id="GO:0005524">
    <property type="term" value="F:ATP binding"/>
    <property type="evidence" value="ECO:0007669"/>
    <property type="project" value="UniProtKB-KW"/>
</dbReference>
<evidence type="ECO:0000256" key="7">
    <source>
        <dbReference type="ARBA" id="ARBA00022840"/>
    </source>
</evidence>
<dbReference type="OMA" id="YCIFENS"/>
<dbReference type="Pfam" id="PF16575">
    <property type="entry name" value="CLP1_P"/>
    <property type="match status" value="1"/>
</dbReference>
<feature type="compositionally biased region" description="Acidic residues" evidence="10">
    <location>
        <begin position="134"/>
        <end position="149"/>
    </location>
</feature>
<comment type="similarity">
    <text evidence="2">Belongs to the Clp1 family. NOL9/GRC3 subfamily.</text>
</comment>
<keyword evidence="7" id="KW-0067">ATP-binding</keyword>
<evidence type="ECO:0000259" key="11">
    <source>
        <dbReference type="Pfam" id="PF16575"/>
    </source>
</evidence>
<dbReference type="STRING" id="7232.A0A484BFH7"/>
<evidence type="ECO:0000256" key="2">
    <source>
        <dbReference type="ARBA" id="ARBA00011003"/>
    </source>
</evidence>
<evidence type="ECO:0000313" key="15">
    <source>
        <dbReference type="Proteomes" id="UP000295192"/>
    </source>
</evidence>
<evidence type="ECO:0000313" key="14">
    <source>
        <dbReference type="EMBL" id="TDG47042.1"/>
    </source>
</evidence>
<evidence type="ECO:0000259" key="12">
    <source>
        <dbReference type="Pfam" id="PF24419"/>
    </source>
</evidence>
<dbReference type="Pfam" id="PF24419">
    <property type="entry name" value="Cupin_NOL9"/>
    <property type="match status" value="1"/>
</dbReference>
<keyword evidence="15" id="KW-1185">Reference proteome</keyword>
<comment type="caution">
    <text evidence="14">The sequence shown here is derived from an EMBL/GenBank/DDBJ whole genome shotgun (WGS) entry which is preliminary data.</text>
</comment>
<dbReference type="SUPFAM" id="SSF52540">
    <property type="entry name" value="P-loop containing nucleoside triphosphate hydrolases"/>
    <property type="match status" value="1"/>
</dbReference>
<evidence type="ECO:0000256" key="8">
    <source>
        <dbReference type="ARBA" id="ARBA00023242"/>
    </source>
</evidence>
<evidence type="ECO:0000256" key="5">
    <source>
        <dbReference type="ARBA" id="ARBA00022741"/>
    </source>
</evidence>
<feature type="domain" description="NOL9 N-terminal" evidence="12">
    <location>
        <begin position="376"/>
        <end position="527"/>
    </location>
</feature>
<dbReference type="InterPro" id="IPR032319">
    <property type="entry name" value="CLP1_P"/>
</dbReference>
<evidence type="ECO:0000256" key="1">
    <source>
        <dbReference type="ARBA" id="ARBA00004604"/>
    </source>
</evidence>
<dbReference type="InterPro" id="IPR045116">
    <property type="entry name" value="Clp1/Grc3"/>
</dbReference>
<dbReference type="GO" id="GO:0005730">
    <property type="term" value="C:nucleolus"/>
    <property type="evidence" value="ECO:0007669"/>
    <property type="project" value="UniProtKB-SubCell"/>
</dbReference>
<keyword evidence="5" id="KW-0547">Nucleotide-binding</keyword>
<dbReference type="Gene3D" id="3.40.50.300">
    <property type="entry name" value="P-loop containing nucleotide triphosphate hydrolases"/>
    <property type="match status" value="1"/>
</dbReference>
<dbReference type="Pfam" id="PF25467">
    <property type="entry name" value="NOL9_C"/>
    <property type="match status" value="1"/>
</dbReference>
<dbReference type="Proteomes" id="UP000295192">
    <property type="component" value="Unassembled WGS sequence"/>
</dbReference>
<evidence type="ECO:0000256" key="9">
    <source>
        <dbReference type="ARBA" id="ARBA00071212"/>
    </source>
</evidence>
<gene>
    <name evidence="14" type="ORF">AWZ03_006479</name>
</gene>
<evidence type="ECO:0000256" key="4">
    <source>
        <dbReference type="ARBA" id="ARBA00022679"/>
    </source>
</evidence>
<dbReference type="GO" id="GO:0000448">
    <property type="term" value="P:cleavage in ITS2 between 5.8S rRNA and LSU-rRNA of tricistronic rRNA transcript (SSU-rRNA, 5.8S rRNA, LSU-rRNA)"/>
    <property type="evidence" value="ECO:0007669"/>
    <property type="project" value="TreeGrafter"/>
</dbReference>
<feature type="compositionally biased region" description="Acidic residues" evidence="10">
    <location>
        <begin position="27"/>
        <end position="49"/>
    </location>
</feature>
<feature type="domain" description="Clp1 P-loop" evidence="11">
    <location>
        <begin position="556"/>
        <end position="702"/>
    </location>
</feature>
<reference evidence="14 15" key="1">
    <citation type="journal article" date="2019" name="J. Hered.">
        <title>An Improved Genome Assembly for Drosophila navojoa, the Basal Species in the mojavensis Cluster.</title>
        <authorList>
            <person name="Vanderlinde T."/>
            <person name="Dupim E.G."/>
            <person name="Nazario-Yepiz N.O."/>
            <person name="Carvalho A.B."/>
        </authorList>
    </citation>
    <scope>NUCLEOTIDE SEQUENCE [LARGE SCALE GENOMIC DNA]</scope>
    <source>
        <strain evidence="14">Navoj_Jal97</strain>
        <tissue evidence="14">Whole organism</tissue>
    </source>
</reference>
<accession>A0A484BFH7</accession>
<feature type="compositionally biased region" description="Acidic residues" evidence="10">
    <location>
        <begin position="155"/>
        <end position="224"/>
    </location>
</feature>
<feature type="compositionally biased region" description="Basic and acidic residues" evidence="10">
    <location>
        <begin position="87"/>
        <end position="99"/>
    </location>
</feature>
<dbReference type="EMBL" id="LSRL02000049">
    <property type="protein sequence ID" value="TDG47042.1"/>
    <property type="molecule type" value="Genomic_DNA"/>
</dbReference>
<comment type="subcellular location">
    <subcellularLocation>
        <location evidence="1">Nucleus</location>
        <location evidence="1">Nucleolus</location>
    </subcellularLocation>
</comment>
<keyword evidence="4" id="KW-0808">Transferase</keyword>
<organism evidence="14 15">
    <name type="scientific">Drosophila navojoa</name>
    <name type="common">Fruit fly</name>
    <dbReference type="NCBI Taxonomy" id="7232"/>
    <lineage>
        <taxon>Eukaryota</taxon>
        <taxon>Metazoa</taxon>
        <taxon>Ecdysozoa</taxon>
        <taxon>Arthropoda</taxon>
        <taxon>Hexapoda</taxon>
        <taxon>Insecta</taxon>
        <taxon>Pterygota</taxon>
        <taxon>Neoptera</taxon>
        <taxon>Endopterygota</taxon>
        <taxon>Diptera</taxon>
        <taxon>Brachycera</taxon>
        <taxon>Muscomorpha</taxon>
        <taxon>Ephydroidea</taxon>
        <taxon>Drosophilidae</taxon>
        <taxon>Drosophila</taxon>
    </lineage>
</organism>
<keyword evidence="6" id="KW-0418">Kinase</keyword>
<dbReference type="GO" id="GO:0051731">
    <property type="term" value="F:polynucleotide 5'-hydroxyl-kinase activity"/>
    <property type="evidence" value="ECO:0007669"/>
    <property type="project" value="InterPro"/>
</dbReference>
<dbReference type="PANTHER" id="PTHR12755">
    <property type="entry name" value="CLEAVAGE/POLYADENYLATION FACTOR IA SUBUNIT CLP1P"/>
    <property type="match status" value="1"/>
</dbReference>
<name>A0A484BFH7_DRONA</name>
<feature type="region of interest" description="Disordered" evidence="10">
    <location>
        <begin position="1"/>
        <end position="56"/>
    </location>
</feature>
<evidence type="ECO:0000256" key="3">
    <source>
        <dbReference type="ARBA" id="ARBA00022552"/>
    </source>
</evidence>
<dbReference type="AlphaFoldDB" id="A0A484BFH7"/>
<dbReference type="InterPro" id="IPR057570">
    <property type="entry name" value="NOL9_C"/>
</dbReference>
<feature type="domain" description="NOL9 C-terminal" evidence="13">
    <location>
        <begin position="776"/>
        <end position="866"/>
    </location>
</feature>
<feature type="compositionally biased region" description="Basic and acidic residues" evidence="10">
    <location>
        <begin position="17"/>
        <end position="26"/>
    </location>
</feature>
<sequence>MQPKDDKSKQKNVKATELIKAKRQSDESLDVGLESDAELLDEEEIQSECEESKSDVDVKATELIKTNRASWPDVGLESDAQIESECDESKSDVDVKATELIKTNHQSGVWRDVGLESDAQIESECDESKSGAESLDEEESQSEVEESQSDAESMDKEESESESDTESMEEEESDSTSDESESEAESEPSDDEKSESESESEAESMDEEESTSELDSESDCSWDTDENFFKKPVIIEAKKLGPIKIDLIINLKKVVKPLCITEEPVDADIAKVSVFDGMSEADIETQNVSAQTLKDEALNESNDGAAQTLKDKALNESNDEAESEKEPVAMSVEIKVDNSENNDEEDIEMQLSPMDEGRITETPRDDLAGFMSDYCIFENSFKTNNVLAVIKQDIELYGTVTLTLLCGRLTINGYKARRYDSLTIYSPKGFNWVVISPMSNRKPIKLKMESSSTWKVLEDSFTRAQLDNIERNYDGYRDAIVLMQRNSSAQNMLHIIGKHMVEKVFPSVNTSNRPYATSEYILNCLIQSADTRQALRVPRAWMKLKVEQHSRWMVAGGKGVGKSTLLRYMLNRHLEHYNRILFIDLDIGQPELFVPQTVSCHVIDRPLLGAGFFFNKQPDRAYAVGHVNVVMCAEQYIQAVRELVYYCKVNPCYDDIPWLINTMGYNKGFGRELMALLIDCVDPTDLIQISSPKAINNFEITLDPESLAKVRPIIYTADEFKVETKNFRYKLHQLQSALPQLEPNEHHWRMSPKDVRYANFLARLSSALNGNAKHLTDCQPVSVDLDELNLVHLVSKDYAREELIAGMEANLVYLCRGQLGDDPKQCLGIGVVRAIDYEKKQLYLVPAMPLERLWLVDCLVLGGAMCLPQGFFKDQGTGVANNVPFVFIIDDNRSSKSIQQIYFRPNKQAKTNTEY</sequence>
<dbReference type="InterPro" id="IPR027417">
    <property type="entry name" value="P-loop_NTPase"/>
</dbReference>
<dbReference type="InterPro" id="IPR057573">
    <property type="entry name" value="NOL9_N"/>
</dbReference>
<evidence type="ECO:0000256" key="10">
    <source>
        <dbReference type="SAM" id="MobiDB-lite"/>
    </source>
</evidence>
<evidence type="ECO:0000256" key="6">
    <source>
        <dbReference type="ARBA" id="ARBA00022777"/>
    </source>
</evidence>
<dbReference type="OrthoDB" id="2405412at2759"/>
<keyword evidence="3" id="KW-0698">rRNA processing</keyword>